<accession>A0ABV8R9Z3</accession>
<dbReference type="EMBL" id="JBHSCY010000001">
    <property type="protein sequence ID" value="MFC4268808.1"/>
    <property type="molecule type" value="Genomic_DNA"/>
</dbReference>
<dbReference type="Proteomes" id="UP001595826">
    <property type="component" value="Unassembled WGS sequence"/>
</dbReference>
<evidence type="ECO:0000256" key="1">
    <source>
        <dbReference type="SAM" id="MobiDB-lite"/>
    </source>
</evidence>
<evidence type="ECO:0000313" key="4">
    <source>
        <dbReference type="Proteomes" id="UP001595826"/>
    </source>
</evidence>
<comment type="caution">
    <text evidence="3">The sequence shown here is derived from an EMBL/GenBank/DDBJ whole genome shotgun (WGS) entry which is preliminary data.</text>
</comment>
<protein>
    <submittedName>
        <fullName evidence="3">Uncharacterized protein</fullName>
    </submittedName>
</protein>
<feature type="compositionally biased region" description="Basic and acidic residues" evidence="1">
    <location>
        <begin position="231"/>
        <end position="250"/>
    </location>
</feature>
<feature type="compositionally biased region" description="Basic and acidic residues" evidence="1">
    <location>
        <begin position="195"/>
        <end position="212"/>
    </location>
</feature>
<feature type="region of interest" description="Disordered" evidence="1">
    <location>
        <begin position="195"/>
        <end position="268"/>
    </location>
</feature>
<feature type="signal peptide" evidence="2">
    <location>
        <begin position="1"/>
        <end position="20"/>
    </location>
</feature>
<evidence type="ECO:0000256" key="2">
    <source>
        <dbReference type="SAM" id="SignalP"/>
    </source>
</evidence>
<proteinExistence type="predicted"/>
<dbReference type="RefSeq" id="WP_377409511.1">
    <property type="nucleotide sequence ID" value="NZ_JBHSCY010000001.1"/>
</dbReference>
<keyword evidence="4" id="KW-1185">Reference proteome</keyword>
<sequence>MKRGLYFLVAMFMMVSSVEATNGSKLTNRYWVNNYSYNNAVNFFERGIEFFVFTNGDFDFDTSFNNRGVRIDRDFRGRIRRVGNVFINYDFRGNVTRIGNVFINYRRNRLFRVGNLEVRYDRWGYPIFYGDVRDNYYVDNGVRINLNIGRIFNFNDRFFFRNDFNRNYTRFREDRNFYYYRANKNARVGKNDRVIRRRKAASDRNNRIDNTRRNRTNRNSEFSYRKSNSNKKIDKIKRNTKRETVTENKRRSPVKNNRGKKVERKRRN</sequence>
<feature type="chain" id="PRO_5046124046" evidence="2">
    <location>
        <begin position="21"/>
        <end position="268"/>
    </location>
</feature>
<organism evidence="3 4">
    <name type="scientific">Polaribacter marinivivus</name>
    <dbReference type="NCBI Taxonomy" id="1524260"/>
    <lineage>
        <taxon>Bacteria</taxon>
        <taxon>Pseudomonadati</taxon>
        <taxon>Bacteroidota</taxon>
        <taxon>Flavobacteriia</taxon>
        <taxon>Flavobacteriales</taxon>
        <taxon>Flavobacteriaceae</taxon>
    </lineage>
</organism>
<evidence type="ECO:0000313" key="3">
    <source>
        <dbReference type="EMBL" id="MFC4268808.1"/>
    </source>
</evidence>
<feature type="compositionally biased region" description="Basic residues" evidence="1">
    <location>
        <begin position="251"/>
        <end position="268"/>
    </location>
</feature>
<reference evidence="4" key="1">
    <citation type="journal article" date="2019" name="Int. J. Syst. Evol. Microbiol.">
        <title>The Global Catalogue of Microorganisms (GCM) 10K type strain sequencing project: providing services to taxonomists for standard genome sequencing and annotation.</title>
        <authorList>
            <consortium name="The Broad Institute Genomics Platform"/>
            <consortium name="The Broad Institute Genome Sequencing Center for Infectious Disease"/>
            <person name="Wu L."/>
            <person name="Ma J."/>
        </authorList>
    </citation>
    <scope>NUCLEOTIDE SEQUENCE [LARGE SCALE GENOMIC DNA]</scope>
    <source>
        <strain evidence="4">CECT 8655</strain>
    </source>
</reference>
<gene>
    <name evidence="3" type="ORF">ACFOWD_07810</name>
</gene>
<name>A0ABV8R9Z3_9FLAO</name>
<keyword evidence="2" id="KW-0732">Signal</keyword>